<keyword evidence="6 10" id="KW-0215">Deoxyribonucleotide synthesis</keyword>
<dbReference type="AlphaFoldDB" id="A0AAP8GJ42"/>
<dbReference type="Pfam" id="PF00317">
    <property type="entry name" value="Ribonuc_red_lgN"/>
    <property type="match status" value="1"/>
</dbReference>
<organism evidence="12 13">
    <name type="scientific">Enterobacter hormaechei</name>
    <dbReference type="NCBI Taxonomy" id="158836"/>
    <lineage>
        <taxon>Bacteria</taxon>
        <taxon>Pseudomonadati</taxon>
        <taxon>Pseudomonadota</taxon>
        <taxon>Gammaproteobacteria</taxon>
        <taxon>Enterobacterales</taxon>
        <taxon>Enterobacteriaceae</taxon>
        <taxon>Enterobacter</taxon>
        <taxon>Enterobacter cloacae complex</taxon>
    </lineage>
</organism>
<dbReference type="PANTHER" id="PTHR11573:SF30">
    <property type="entry name" value="RIBONUCLEOSIDE-DIPHOSPHATE REDUCTASE 2 SUBUNIT ALPHA"/>
    <property type="match status" value="1"/>
</dbReference>
<protein>
    <recommendedName>
        <fullName evidence="10">Ribonucleoside-diphosphate reductase</fullName>
        <ecNumber evidence="10">1.17.4.1</ecNumber>
    </recommendedName>
</protein>
<dbReference type="Gene3D" id="3.20.70.20">
    <property type="match status" value="1"/>
</dbReference>
<name>A0AAP8GJ42_9ENTR</name>
<evidence type="ECO:0000256" key="1">
    <source>
        <dbReference type="ARBA" id="ARBA00010406"/>
    </source>
</evidence>
<dbReference type="Pfam" id="PF08343">
    <property type="entry name" value="RNR_N"/>
    <property type="match status" value="1"/>
</dbReference>
<dbReference type="EC" id="1.17.4.1" evidence="10"/>
<keyword evidence="7" id="KW-1015">Disulfide bond</keyword>
<comment type="similarity">
    <text evidence="1 10">Belongs to the ribonucleoside diphosphate reductase large chain family.</text>
</comment>
<dbReference type="InterPro" id="IPR026459">
    <property type="entry name" value="RNR_1b_NrdE"/>
</dbReference>
<evidence type="ECO:0000256" key="3">
    <source>
        <dbReference type="ARBA" id="ARBA00022741"/>
    </source>
</evidence>
<dbReference type="Proteomes" id="UP000231328">
    <property type="component" value="Unassembled WGS sequence"/>
</dbReference>
<dbReference type="PROSITE" id="PS00089">
    <property type="entry name" value="RIBORED_LARGE"/>
    <property type="match status" value="1"/>
</dbReference>
<feature type="domain" description="Ribonucleotide reductase large subunit" evidence="11">
    <location>
        <begin position="566"/>
        <end position="588"/>
    </location>
</feature>
<dbReference type="InterPro" id="IPR013509">
    <property type="entry name" value="RNR_lsu_N"/>
</dbReference>
<dbReference type="GO" id="GO:0005971">
    <property type="term" value="C:ribonucleoside-diphosphate reductase complex"/>
    <property type="evidence" value="ECO:0007669"/>
    <property type="project" value="TreeGrafter"/>
</dbReference>
<reference evidence="12 13" key="1">
    <citation type="submission" date="2017-07" db="EMBL/GenBank/DDBJ databases">
        <title>Draft genome sequence of Enterobacter cloacae ST128, a clinical strain coproducing KPC-2 and NDM-1 carbapenemases.</title>
        <authorList>
            <person name="Li X."/>
        </authorList>
    </citation>
    <scope>NUCLEOTIDE SEQUENCE [LARGE SCALE GENOMIC DNA]</scope>
    <source>
        <strain evidence="12 13">HBY</strain>
    </source>
</reference>
<dbReference type="InterPro" id="IPR000788">
    <property type="entry name" value="RNR_lg_C"/>
</dbReference>
<dbReference type="NCBIfam" id="TIGR04170">
    <property type="entry name" value="RNR_1b_NrdE"/>
    <property type="match status" value="1"/>
</dbReference>
<dbReference type="Gene3D" id="1.10.1650.20">
    <property type="match status" value="1"/>
</dbReference>
<dbReference type="InterPro" id="IPR039718">
    <property type="entry name" value="Rrm1"/>
</dbReference>
<evidence type="ECO:0000256" key="6">
    <source>
        <dbReference type="ARBA" id="ARBA00023116"/>
    </source>
</evidence>
<evidence type="ECO:0000313" key="12">
    <source>
        <dbReference type="EMBL" id="PJG38313.1"/>
    </source>
</evidence>
<evidence type="ECO:0000256" key="9">
    <source>
        <dbReference type="ARBA" id="ARBA00056598"/>
    </source>
</evidence>
<comment type="catalytic activity">
    <reaction evidence="8 10">
        <text>a 2'-deoxyribonucleoside 5'-diphosphate + [thioredoxin]-disulfide + H2O = a ribonucleoside 5'-diphosphate + [thioredoxin]-dithiol</text>
        <dbReference type="Rhea" id="RHEA:23252"/>
        <dbReference type="Rhea" id="RHEA-COMP:10698"/>
        <dbReference type="Rhea" id="RHEA-COMP:10700"/>
        <dbReference type="ChEBI" id="CHEBI:15377"/>
        <dbReference type="ChEBI" id="CHEBI:29950"/>
        <dbReference type="ChEBI" id="CHEBI:50058"/>
        <dbReference type="ChEBI" id="CHEBI:57930"/>
        <dbReference type="ChEBI" id="CHEBI:73316"/>
        <dbReference type="EC" id="1.17.4.1"/>
    </reaction>
</comment>
<dbReference type="GO" id="GO:0004748">
    <property type="term" value="F:ribonucleoside-diphosphate reductase activity, thioredoxin disulfide as acceptor"/>
    <property type="evidence" value="ECO:0007669"/>
    <property type="project" value="UniProtKB-EC"/>
</dbReference>
<evidence type="ECO:0000313" key="13">
    <source>
        <dbReference type="Proteomes" id="UP000231328"/>
    </source>
</evidence>
<dbReference type="RefSeq" id="WP_032660085.1">
    <property type="nucleotide sequence ID" value="NZ_CP058553.1"/>
</dbReference>
<dbReference type="InterPro" id="IPR008926">
    <property type="entry name" value="RNR_R1-su_N"/>
</dbReference>
<evidence type="ECO:0000259" key="11">
    <source>
        <dbReference type="PROSITE" id="PS00089"/>
    </source>
</evidence>
<dbReference type="NCBIfam" id="TIGR02506">
    <property type="entry name" value="NrdE_NrdA"/>
    <property type="match status" value="1"/>
</dbReference>
<keyword evidence="2" id="KW-0021">Allosteric enzyme</keyword>
<evidence type="ECO:0000256" key="8">
    <source>
        <dbReference type="ARBA" id="ARBA00047754"/>
    </source>
</evidence>
<evidence type="ECO:0000256" key="7">
    <source>
        <dbReference type="ARBA" id="ARBA00023157"/>
    </source>
</evidence>
<evidence type="ECO:0000256" key="4">
    <source>
        <dbReference type="ARBA" id="ARBA00022840"/>
    </source>
</evidence>
<dbReference type="CDD" id="cd01679">
    <property type="entry name" value="RNR_I"/>
    <property type="match status" value="1"/>
</dbReference>
<dbReference type="Pfam" id="PF02867">
    <property type="entry name" value="Ribonuc_red_lgC"/>
    <property type="match status" value="1"/>
</dbReference>
<evidence type="ECO:0000256" key="2">
    <source>
        <dbReference type="ARBA" id="ARBA00022533"/>
    </source>
</evidence>
<dbReference type="PANTHER" id="PTHR11573">
    <property type="entry name" value="RIBONUCLEOSIDE-DIPHOSPHATE REDUCTASE LARGE CHAIN"/>
    <property type="match status" value="1"/>
</dbReference>
<dbReference type="SUPFAM" id="SSF48168">
    <property type="entry name" value="R1 subunit of ribonucleotide reductase, N-terminal domain"/>
    <property type="match status" value="1"/>
</dbReference>
<dbReference type="FunFam" id="1.10.1650.20:FF:000002">
    <property type="entry name" value="Ribonucleoside-diphosphate reductase"/>
    <property type="match status" value="1"/>
</dbReference>
<proteinExistence type="inferred from homology"/>
<dbReference type="SUPFAM" id="SSF51998">
    <property type="entry name" value="PFL-like glycyl radical enzymes"/>
    <property type="match status" value="1"/>
</dbReference>
<dbReference type="GO" id="GO:0005524">
    <property type="term" value="F:ATP binding"/>
    <property type="evidence" value="ECO:0007669"/>
    <property type="project" value="UniProtKB-KW"/>
</dbReference>
<dbReference type="GO" id="GO:0009263">
    <property type="term" value="P:deoxyribonucleotide biosynthetic process"/>
    <property type="evidence" value="ECO:0007669"/>
    <property type="project" value="UniProtKB-KW"/>
</dbReference>
<dbReference type="InterPro" id="IPR013346">
    <property type="entry name" value="NrdE_NrdA_C"/>
</dbReference>
<keyword evidence="5 10" id="KW-0560">Oxidoreductase</keyword>
<accession>A0AAP8GJ42</accession>
<evidence type="ECO:0000256" key="10">
    <source>
        <dbReference type="RuleBase" id="RU003410"/>
    </source>
</evidence>
<gene>
    <name evidence="12" type="ORF">CGZ54_18255</name>
</gene>
<comment type="caution">
    <text evidence="12">The sequence shown here is derived from an EMBL/GenBank/DDBJ whole genome shotgun (WGS) entry which is preliminary data.</text>
</comment>
<keyword evidence="3" id="KW-0547">Nucleotide-binding</keyword>
<dbReference type="EMBL" id="NMVR01000033">
    <property type="protein sequence ID" value="PJG38313.1"/>
    <property type="molecule type" value="Genomic_DNA"/>
</dbReference>
<evidence type="ECO:0000256" key="5">
    <source>
        <dbReference type="ARBA" id="ARBA00023002"/>
    </source>
</evidence>
<sequence>MATTTAERVIQATPDYHALNAMLNLYDREGRIQFDKDREAVDAFFAAHVRPNSIVFGSQQERLDWLVKEGYYEERVLTRYDRAFVVALFERAHASGFRFQTFLGAWKYYTSYTLKTFDGKRYLESFEDRVVMVALTLAQGDEVLAESLTEEILSGRFQPATPTFLNCGKAQRGELVSCFLLRIEDNMESIGRAVNSALQLSKRGGGVAFLLSNLREAGAPIKRIENQSSGVIPVMKMLEDAFSYANQLGARQGAGAVYLHAHHPDILRFLDTKRENADEKIRIKTLSLGVVIPDITFKLAKENADMALFSPYDVERIYGKAFGDVAISELYDELVADDRIRKKTINARDFFQTLAEIQFESGYPYIMYEDTVNRANPIGGRINMSNLCSEILQVNSASSYDENLDYADVGKDISCNLGSLNIAHTMDSPDFGRTVETAIRGLTAVSDMSHIRSVPSIEAGNAASHAIGLGQMNLHGYLAREGIAYGSPEGLDFTNLYFYTVTWHALHTSMMLARERHQRFAGFEQSRYASGEYFSQYLEGDWQPKTEKVRALFARAGITLPTREMWQQLREEVMRYGIYNQNLQAVPPTGSISYINHATSSIHPIVSKIEIRKEGKTGRVYYPAPFMTNENLALYQDAYEIGPEKIIDTYAEATKHVDQGLSLTLFFPDTATTRDINKAQIYAWKKGIKTLYYIRLRQLALEGTEIEGCVSCAL</sequence>
<dbReference type="InterPro" id="IPR013554">
    <property type="entry name" value="RNR_N"/>
</dbReference>
<dbReference type="PRINTS" id="PR01183">
    <property type="entry name" value="RIBORDTASEM1"/>
</dbReference>
<keyword evidence="4" id="KW-0067">ATP-binding</keyword>
<comment type="function">
    <text evidence="9">Provides the precursors necessary for DNA synthesis. Catalyzes the biosynthesis of deoxyribonucleotides from the corresponding ribonucleotides. R1E contains the binding sites for both substrates and allosteric effectors and carries out the actual reduction of the ribonucleotide.</text>
</comment>